<dbReference type="RefSeq" id="XP_067481885.1">
    <property type="nucleotide sequence ID" value="XM_067619717.1"/>
</dbReference>
<dbReference type="OMA" id="IGWAFNC"/>
<dbReference type="OrthoDB" id="5411773at2759"/>
<name>A0A1L9USI0_ASPBC</name>
<gene>
    <name evidence="2" type="ORF">ASPBRDRAFT_171868</name>
</gene>
<dbReference type="AlphaFoldDB" id="A0A1L9USI0"/>
<evidence type="ECO:0000313" key="3">
    <source>
        <dbReference type="Proteomes" id="UP000184499"/>
    </source>
</evidence>
<accession>A0A1L9USI0</accession>
<dbReference type="EMBL" id="KV878681">
    <property type="protein sequence ID" value="OJJ74637.1"/>
    <property type="molecule type" value="Genomic_DNA"/>
</dbReference>
<protein>
    <submittedName>
        <fullName evidence="2">Uncharacterized protein</fullName>
    </submittedName>
</protein>
<keyword evidence="3" id="KW-1185">Reference proteome</keyword>
<feature type="region of interest" description="Disordered" evidence="1">
    <location>
        <begin position="214"/>
        <end position="240"/>
    </location>
</feature>
<sequence>MADTGPLEADLPLYRPTKSVPFELAQHAAIFFEERLYTQALNFLLNILTSGTVASAPVYTPPVQQLALAATLLIHPSTTTRAKTTEEEEAPLAALRLLRLTNTLVGPISSKLNVAFSFSQPDSPRHTRRRPVAEDIPPPSDLSPEDTKPLYLDLGQSLSLWSNAEDFWHVIGWAFNCSVRHRPRWTWWQVWLEYMCDVLESDWNERFRQYKEAHTGNIMSEQGPPPSPKKSRRKKTHNDDDPALQILRESLIFRYIHGASTTYGPYRRIVRSIFADGGSTSRNEFREVFENELKFAQAHTPTSRKRSAQVNIDENEFGDYLTDDDPIEDGDYDDEDKDINETNVNLDGEVNPSDSNTSRPKRARDIPTRGRAPRPKRRGKSLALGPNGINTPPGPYGGSAPSSKHGARVPIEELPTKHIPYMHGDVGFYGGMRSLGLRQRLLQLLSTVSQYLPDDFIPLEDLYHLYAENIRHLPLPIFQAFISPSTLPYLSGPAKTTLCEFLLYRMRETAAPDSDEEYLNQAKLEQCFLPYAASTKSLADNTKISLALESLIILLADNGMLRVTKSLRGAVNKGINRRFDRSEYQSRKYVQEAYRWADDIERAWLEESSERLDFLVLGILPFEDDATTA</sequence>
<organism evidence="2 3">
    <name type="scientific">Aspergillus brasiliensis (strain CBS 101740 / IMI 381727 / IBT 21946)</name>
    <dbReference type="NCBI Taxonomy" id="767769"/>
    <lineage>
        <taxon>Eukaryota</taxon>
        <taxon>Fungi</taxon>
        <taxon>Dikarya</taxon>
        <taxon>Ascomycota</taxon>
        <taxon>Pezizomycotina</taxon>
        <taxon>Eurotiomycetes</taxon>
        <taxon>Eurotiomycetidae</taxon>
        <taxon>Eurotiales</taxon>
        <taxon>Aspergillaceae</taxon>
        <taxon>Aspergillus</taxon>
        <taxon>Aspergillus subgen. Circumdati</taxon>
    </lineage>
</organism>
<dbReference type="VEuPathDB" id="FungiDB:ASPBRDRAFT_171868"/>
<feature type="region of interest" description="Disordered" evidence="1">
    <location>
        <begin position="119"/>
        <end position="148"/>
    </location>
</feature>
<feature type="compositionally biased region" description="Acidic residues" evidence="1">
    <location>
        <begin position="313"/>
        <end position="338"/>
    </location>
</feature>
<evidence type="ECO:0000256" key="1">
    <source>
        <dbReference type="SAM" id="MobiDB-lite"/>
    </source>
</evidence>
<evidence type="ECO:0000313" key="2">
    <source>
        <dbReference type="EMBL" id="OJJ74637.1"/>
    </source>
</evidence>
<proteinExistence type="predicted"/>
<feature type="compositionally biased region" description="Basic residues" evidence="1">
    <location>
        <begin position="371"/>
        <end position="380"/>
    </location>
</feature>
<dbReference type="STRING" id="767769.A0A1L9USI0"/>
<dbReference type="Proteomes" id="UP000184499">
    <property type="component" value="Unassembled WGS sequence"/>
</dbReference>
<dbReference type="GeneID" id="93572205"/>
<feature type="region of interest" description="Disordered" evidence="1">
    <location>
        <begin position="297"/>
        <end position="407"/>
    </location>
</feature>
<reference evidence="3" key="1">
    <citation type="journal article" date="2017" name="Genome Biol.">
        <title>Comparative genomics reveals high biological diversity and specific adaptations in the industrially and medically important fungal genus Aspergillus.</title>
        <authorList>
            <person name="de Vries R.P."/>
            <person name="Riley R."/>
            <person name="Wiebenga A."/>
            <person name="Aguilar-Osorio G."/>
            <person name="Amillis S."/>
            <person name="Uchima C.A."/>
            <person name="Anderluh G."/>
            <person name="Asadollahi M."/>
            <person name="Askin M."/>
            <person name="Barry K."/>
            <person name="Battaglia E."/>
            <person name="Bayram O."/>
            <person name="Benocci T."/>
            <person name="Braus-Stromeyer S.A."/>
            <person name="Caldana C."/>
            <person name="Canovas D."/>
            <person name="Cerqueira G.C."/>
            <person name="Chen F."/>
            <person name="Chen W."/>
            <person name="Choi C."/>
            <person name="Clum A."/>
            <person name="Dos Santos R.A."/>
            <person name="Damasio A.R."/>
            <person name="Diallinas G."/>
            <person name="Emri T."/>
            <person name="Fekete E."/>
            <person name="Flipphi M."/>
            <person name="Freyberg S."/>
            <person name="Gallo A."/>
            <person name="Gournas C."/>
            <person name="Habgood R."/>
            <person name="Hainaut M."/>
            <person name="Harispe M.L."/>
            <person name="Henrissat B."/>
            <person name="Hilden K.S."/>
            <person name="Hope R."/>
            <person name="Hossain A."/>
            <person name="Karabika E."/>
            <person name="Karaffa L."/>
            <person name="Karanyi Z."/>
            <person name="Krasevec N."/>
            <person name="Kuo A."/>
            <person name="Kusch H."/>
            <person name="LaButti K."/>
            <person name="Lagendijk E.L."/>
            <person name="Lapidus A."/>
            <person name="Levasseur A."/>
            <person name="Lindquist E."/>
            <person name="Lipzen A."/>
            <person name="Logrieco A.F."/>
            <person name="MacCabe A."/>
            <person name="Maekelae M.R."/>
            <person name="Malavazi I."/>
            <person name="Melin P."/>
            <person name="Meyer V."/>
            <person name="Mielnichuk N."/>
            <person name="Miskei M."/>
            <person name="Molnar A.P."/>
            <person name="Mule G."/>
            <person name="Ngan C.Y."/>
            <person name="Orejas M."/>
            <person name="Orosz E."/>
            <person name="Ouedraogo J.P."/>
            <person name="Overkamp K.M."/>
            <person name="Park H.-S."/>
            <person name="Perrone G."/>
            <person name="Piumi F."/>
            <person name="Punt P.J."/>
            <person name="Ram A.F."/>
            <person name="Ramon A."/>
            <person name="Rauscher S."/>
            <person name="Record E."/>
            <person name="Riano-Pachon D.M."/>
            <person name="Robert V."/>
            <person name="Roehrig J."/>
            <person name="Ruller R."/>
            <person name="Salamov A."/>
            <person name="Salih N.S."/>
            <person name="Samson R.A."/>
            <person name="Sandor E."/>
            <person name="Sanguinetti M."/>
            <person name="Schuetze T."/>
            <person name="Sepcic K."/>
            <person name="Shelest E."/>
            <person name="Sherlock G."/>
            <person name="Sophianopoulou V."/>
            <person name="Squina F.M."/>
            <person name="Sun H."/>
            <person name="Susca A."/>
            <person name="Todd R.B."/>
            <person name="Tsang A."/>
            <person name="Unkles S.E."/>
            <person name="van de Wiele N."/>
            <person name="van Rossen-Uffink D."/>
            <person name="Oliveira J.V."/>
            <person name="Vesth T.C."/>
            <person name="Visser J."/>
            <person name="Yu J.-H."/>
            <person name="Zhou M."/>
            <person name="Andersen M.R."/>
            <person name="Archer D.B."/>
            <person name="Baker S.E."/>
            <person name="Benoit I."/>
            <person name="Brakhage A.A."/>
            <person name="Braus G.H."/>
            <person name="Fischer R."/>
            <person name="Frisvad J.C."/>
            <person name="Goldman G.H."/>
            <person name="Houbraken J."/>
            <person name="Oakley B."/>
            <person name="Pocsi I."/>
            <person name="Scazzocchio C."/>
            <person name="Seiboth B."/>
            <person name="vanKuyk P.A."/>
            <person name="Wortman J."/>
            <person name="Dyer P.S."/>
            <person name="Grigoriev I.V."/>
        </authorList>
    </citation>
    <scope>NUCLEOTIDE SEQUENCE [LARGE SCALE GENOMIC DNA]</scope>
    <source>
        <strain evidence="3">CBS 101740 / IMI 381727 / IBT 21946</strain>
    </source>
</reference>